<name>A0A3B1DBF0_9ZZZZ</name>
<protein>
    <submittedName>
        <fullName evidence="1">Uncharacterized protein</fullName>
    </submittedName>
</protein>
<organism evidence="1">
    <name type="scientific">hydrothermal vent metagenome</name>
    <dbReference type="NCBI Taxonomy" id="652676"/>
    <lineage>
        <taxon>unclassified sequences</taxon>
        <taxon>metagenomes</taxon>
        <taxon>ecological metagenomes</taxon>
    </lineage>
</organism>
<feature type="non-terminal residue" evidence="1">
    <location>
        <position position="1"/>
    </location>
</feature>
<dbReference type="EMBL" id="UOGL01000347">
    <property type="protein sequence ID" value="VAX39609.1"/>
    <property type="molecule type" value="Genomic_DNA"/>
</dbReference>
<reference evidence="1" key="1">
    <citation type="submission" date="2018-06" db="EMBL/GenBank/DDBJ databases">
        <authorList>
            <person name="Zhirakovskaya E."/>
        </authorList>
    </citation>
    <scope>NUCLEOTIDE SEQUENCE</scope>
</reference>
<proteinExistence type="predicted"/>
<dbReference type="NCBIfam" id="NF033780">
    <property type="entry name" value="exosort_XrtU_C"/>
    <property type="match status" value="1"/>
</dbReference>
<evidence type="ECO:0000313" key="1">
    <source>
        <dbReference type="EMBL" id="VAX39609.1"/>
    </source>
</evidence>
<dbReference type="AlphaFoldDB" id="A0A3B1DBF0"/>
<accession>A0A3B1DBF0</accession>
<gene>
    <name evidence="1" type="ORF">MNBD_PLANCTO02-1588</name>
</gene>
<sequence length="157" mass="17677">LQVAVSIDGPFVGWHNLNSCLEGQGWQQLSSANLKYSNLEKKMSGGYTQLSVRKGVSQQAFVLFGVFDDNFIPLDPPDTYLMFRAIRRFPKVGELWRRLTGGEAKQDDGKQDTKTIQLQVFVESYVPLNDKEQQQAEAIFSHLTHIITSSIQPQSGE</sequence>